<evidence type="ECO:0008006" key="4">
    <source>
        <dbReference type="Google" id="ProtNLM"/>
    </source>
</evidence>
<gene>
    <name evidence="2" type="ORF">ES711_10995</name>
</gene>
<dbReference type="Proteomes" id="UP000321734">
    <property type="component" value="Unassembled WGS sequence"/>
</dbReference>
<name>A0A5C7AQ27_9FLAO</name>
<dbReference type="EMBL" id="VORX01000004">
    <property type="protein sequence ID" value="TXE07942.1"/>
    <property type="molecule type" value="Genomic_DNA"/>
</dbReference>
<protein>
    <recommendedName>
        <fullName evidence="4">DUF1444 family protein</fullName>
    </recommendedName>
</protein>
<dbReference type="OrthoDB" id="5917811at2"/>
<accession>A0A5C7AQ27</accession>
<evidence type="ECO:0000313" key="3">
    <source>
        <dbReference type="Proteomes" id="UP000321734"/>
    </source>
</evidence>
<reference evidence="2 3" key="1">
    <citation type="submission" date="2019-08" db="EMBL/GenBank/DDBJ databases">
        <title>Genome sequence of Gelidibacter salicanalis IC162T.</title>
        <authorList>
            <person name="Bowman J.P."/>
        </authorList>
    </citation>
    <scope>NUCLEOTIDE SEQUENCE [LARGE SCALE GENOMIC DNA]</scope>
    <source>
        <strain evidence="2 3">IC162</strain>
    </source>
</reference>
<keyword evidence="3" id="KW-1185">Reference proteome</keyword>
<evidence type="ECO:0000313" key="2">
    <source>
        <dbReference type="EMBL" id="TXE07942.1"/>
    </source>
</evidence>
<dbReference type="RefSeq" id="WP_146893339.1">
    <property type="nucleotide sequence ID" value="NZ_VORX01000004.1"/>
</dbReference>
<evidence type="ECO:0000256" key="1">
    <source>
        <dbReference type="SAM" id="MobiDB-lite"/>
    </source>
</evidence>
<sequence length="223" mass="25625">MSFLKKLFGKDTNPEKEKFKYSGGNNDPERNSKFEADLNKIKAGEIDKIFPILKPGDWVGIKAGALRQTIIGDKENPKLVVGFGYDAPNNFVFLNYSDYQEREKLEKMVEQAYDNLYKYEVTFNEVVPNKVIIIDGQDFCSEKILDTKFMEALQNKMGGEKLVVSIPRRRCMMVTNSFEDEAIFEQFISVHNSTWNNDAYGNPQIMNSLFVVKNGEIEMVKDL</sequence>
<feature type="region of interest" description="Disordered" evidence="1">
    <location>
        <begin position="1"/>
        <end position="31"/>
    </location>
</feature>
<comment type="caution">
    <text evidence="2">The sequence shown here is derived from an EMBL/GenBank/DDBJ whole genome shotgun (WGS) entry which is preliminary data.</text>
</comment>
<proteinExistence type="predicted"/>
<feature type="compositionally biased region" description="Basic and acidic residues" evidence="1">
    <location>
        <begin position="8"/>
        <end position="20"/>
    </location>
</feature>
<organism evidence="2 3">
    <name type="scientific">Gelidibacter salicanalis</name>
    <dbReference type="NCBI Taxonomy" id="291193"/>
    <lineage>
        <taxon>Bacteria</taxon>
        <taxon>Pseudomonadati</taxon>
        <taxon>Bacteroidota</taxon>
        <taxon>Flavobacteriia</taxon>
        <taxon>Flavobacteriales</taxon>
        <taxon>Flavobacteriaceae</taxon>
        <taxon>Gelidibacter</taxon>
    </lineage>
</organism>
<dbReference type="AlphaFoldDB" id="A0A5C7AQ27"/>